<sequence>MDSDQGKLFVGGISWETNEDTLKDHFNKYGDVVESVIMREKSTGNARGFGFVLFSDPSAADKALQDKHVILGRMVDVKKAVPRGEQRQNQHHDHHPHQQQNKGSSKNSSNGGSNNQFRTKKIFVGGLSASLTEEEFKSYFEKFGRITDVVVMYDSATHRPRGFGFITFDSEDAVENVTQKSFHELNNKLVEVKRAVPKDGNNNGSNNSYNSYNMRMGGGRGSLFGSYQGGIYPPYSPRYGIFPGFAPPLSGYGSAGGYPYGPSAYGGGYPVAGYGGVGYGATPIGGPRSPWTGPGMVGVRRGPVPYGNAAIFPGYMNGGVGGVMGMTSGGYRGIMGPAANGQWNKGVGGDAQVQASTTMPRSNSEKLDNDSSGFGESYGAAGKQNQREPDGRFRSNPVGNPS</sequence>
<comment type="caution">
    <text evidence="6">The sequence shown here is derived from an EMBL/GenBank/DDBJ whole genome shotgun (WGS) entry which is preliminary data.</text>
</comment>
<evidence type="ECO:0000313" key="6">
    <source>
        <dbReference type="EMBL" id="KAF8404841.1"/>
    </source>
</evidence>
<feature type="compositionally biased region" description="Low complexity" evidence="4">
    <location>
        <begin position="98"/>
        <end position="116"/>
    </location>
</feature>
<feature type="domain" description="RRM" evidence="5">
    <location>
        <begin position="120"/>
        <end position="197"/>
    </location>
</feature>
<feature type="domain" description="RRM" evidence="5">
    <location>
        <begin position="6"/>
        <end position="82"/>
    </location>
</feature>
<evidence type="ECO:0000256" key="3">
    <source>
        <dbReference type="PROSITE-ProRule" id="PRU00176"/>
    </source>
</evidence>
<feature type="region of interest" description="Disordered" evidence="4">
    <location>
        <begin position="345"/>
        <end position="402"/>
    </location>
</feature>
<keyword evidence="1" id="KW-0677">Repeat</keyword>
<dbReference type="EMBL" id="JABCRI010000006">
    <property type="protein sequence ID" value="KAF8404841.1"/>
    <property type="molecule type" value="Genomic_DNA"/>
</dbReference>
<keyword evidence="7" id="KW-1185">Reference proteome</keyword>
<dbReference type="FunFam" id="3.30.70.330:FF:000051">
    <property type="entry name" value="Heterogeneous nuclear ribonucleoprotein 1"/>
    <property type="match status" value="1"/>
</dbReference>
<proteinExistence type="predicted"/>
<keyword evidence="2 3" id="KW-0694">RNA-binding</keyword>
<dbReference type="SUPFAM" id="SSF54928">
    <property type="entry name" value="RNA-binding domain, RBD"/>
    <property type="match status" value="2"/>
</dbReference>
<dbReference type="InterPro" id="IPR035979">
    <property type="entry name" value="RBD_domain_sf"/>
</dbReference>
<protein>
    <recommendedName>
        <fullName evidence="5">RRM domain-containing protein</fullName>
    </recommendedName>
</protein>
<dbReference type="CDD" id="cd12330">
    <property type="entry name" value="RRM2_Hrp1p"/>
    <property type="match status" value="1"/>
</dbReference>
<reference evidence="6 7" key="1">
    <citation type="submission" date="2020-04" db="EMBL/GenBank/DDBJ databases">
        <title>Plant Genome Project.</title>
        <authorList>
            <person name="Zhang R.-G."/>
        </authorList>
    </citation>
    <scope>NUCLEOTIDE SEQUENCE [LARGE SCALE GENOMIC DNA]</scope>
    <source>
        <strain evidence="6">YNK0</strain>
        <tissue evidence="6">Leaf</tissue>
    </source>
</reference>
<gene>
    <name evidence="6" type="ORF">HHK36_009730</name>
</gene>
<dbReference type="PANTHER" id="PTHR48032:SF12">
    <property type="entry name" value="RRM DOMAIN-CONTAINING PROTEIN"/>
    <property type="match status" value="1"/>
</dbReference>
<dbReference type="FunFam" id="3.30.70.330:FF:000040">
    <property type="entry name" value="Heterogeneous nuclear ribonucleoprotein A2/B1"/>
    <property type="match status" value="1"/>
</dbReference>
<evidence type="ECO:0000256" key="2">
    <source>
        <dbReference type="ARBA" id="ARBA00022884"/>
    </source>
</evidence>
<dbReference type="InterPro" id="IPR000504">
    <property type="entry name" value="RRM_dom"/>
</dbReference>
<dbReference type="InterPro" id="IPR012677">
    <property type="entry name" value="Nucleotide-bd_a/b_plait_sf"/>
</dbReference>
<name>A0A834ZJI1_TETSI</name>
<evidence type="ECO:0000313" key="7">
    <source>
        <dbReference type="Proteomes" id="UP000655225"/>
    </source>
</evidence>
<feature type="region of interest" description="Disordered" evidence="4">
    <location>
        <begin position="83"/>
        <end position="117"/>
    </location>
</feature>
<feature type="compositionally biased region" description="Polar residues" evidence="4">
    <location>
        <begin position="353"/>
        <end position="362"/>
    </location>
</feature>
<organism evidence="6 7">
    <name type="scientific">Tetracentron sinense</name>
    <name type="common">Spur-leaf</name>
    <dbReference type="NCBI Taxonomy" id="13715"/>
    <lineage>
        <taxon>Eukaryota</taxon>
        <taxon>Viridiplantae</taxon>
        <taxon>Streptophyta</taxon>
        <taxon>Embryophyta</taxon>
        <taxon>Tracheophyta</taxon>
        <taxon>Spermatophyta</taxon>
        <taxon>Magnoliopsida</taxon>
        <taxon>Trochodendrales</taxon>
        <taxon>Trochodendraceae</taxon>
        <taxon>Tetracentron</taxon>
    </lineage>
</organism>
<dbReference type="PROSITE" id="PS50102">
    <property type="entry name" value="RRM"/>
    <property type="match status" value="2"/>
</dbReference>
<evidence type="ECO:0000256" key="4">
    <source>
        <dbReference type="SAM" id="MobiDB-lite"/>
    </source>
</evidence>
<accession>A0A834ZJI1</accession>
<dbReference type="GO" id="GO:0003729">
    <property type="term" value="F:mRNA binding"/>
    <property type="evidence" value="ECO:0007669"/>
    <property type="project" value="TreeGrafter"/>
</dbReference>
<evidence type="ECO:0000256" key="1">
    <source>
        <dbReference type="ARBA" id="ARBA00022737"/>
    </source>
</evidence>
<dbReference type="GO" id="GO:0006417">
    <property type="term" value="P:regulation of translation"/>
    <property type="evidence" value="ECO:0007669"/>
    <property type="project" value="TreeGrafter"/>
</dbReference>
<dbReference type="Pfam" id="PF00076">
    <property type="entry name" value="RRM_1"/>
    <property type="match status" value="2"/>
</dbReference>
<dbReference type="PANTHER" id="PTHR48032">
    <property type="entry name" value="RNA-BINDING PROTEIN MUSASHI HOMOLOG RBP6"/>
    <property type="match status" value="1"/>
</dbReference>
<dbReference type="AlphaFoldDB" id="A0A834ZJI1"/>
<dbReference type="Gene3D" id="3.30.70.330">
    <property type="match status" value="2"/>
</dbReference>
<dbReference type="OrthoDB" id="1875751at2759"/>
<evidence type="ECO:0000259" key="5">
    <source>
        <dbReference type="PROSITE" id="PS50102"/>
    </source>
</evidence>
<dbReference type="OMA" id="MNMATNG"/>
<dbReference type="Proteomes" id="UP000655225">
    <property type="component" value="Unassembled WGS sequence"/>
</dbReference>
<dbReference type="SMART" id="SM00360">
    <property type="entry name" value="RRM"/>
    <property type="match status" value="2"/>
</dbReference>